<sequence>MTGQRCGVGALLGRLDEGQKVQRWLTTVPRLRWPSSTATTTGPWSRAGAALGFLRGNRRDLVYEDRGDSAVVADGWRRRGGGERSQRTKNRGRAAMLSR</sequence>
<accession>A0A0A9HPD3</accession>
<evidence type="ECO:0000256" key="1">
    <source>
        <dbReference type="SAM" id="MobiDB-lite"/>
    </source>
</evidence>
<reference evidence="2" key="2">
    <citation type="journal article" date="2015" name="Data Brief">
        <title>Shoot transcriptome of the giant reed, Arundo donax.</title>
        <authorList>
            <person name="Barrero R.A."/>
            <person name="Guerrero F.D."/>
            <person name="Moolhuijzen P."/>
            <person name="Goolsby J.A."/>
            <person name="Tidwell J."/>
            <person name="Bellgard S.E."/>
            <person name="Bellgard M.I."/>
        </authorList>
    </citation>
    <scope>NUCLEOTIDE SEQUENCE</scope>
    <source>
        <tissue evidence="2">Shoot tissue taken approximately 20 cm above the soil surface</tissue>
    </source>
</reference>
<feature type="compositionally biased region" description="Basic and acidic residues" evidence="1">
    <location>
        <begin position="77"/>
        <end position="86"/>
    </location>
</feature>
<proteinExistence type="predicted"/>
<reference evidence="2" key="1">
    <citation type="submission" date="2014-09" db="EMBL/GenBank/DDBJ databases">
        <authorList>
            <person name="Magalhaes I.L.F."/>
            <person name="Oliveira U."/>
            <person name="Santos F.R."/>
            <person name="Vidigal T.H.D.A."/>
            <person name="Brescovit A.D."/>
            <person name="Santos A.J."/>
        </authorList>
    </citation>
    <scope>NUCLEOTIDE SEQUENCE</scope>
    <source>
        <tissue evidence="2">Shoot tissue taken approximately 20 cm above the soil surface</tissue>
    </source>
</reference>
<name>A0A0A9HPD3_ARUDO</name>
<evidence type="ECO:0000313" key="2">
    <source>
        <dbReference type="EMBL" id="JAE38577.1"/>
    </source>
</evidence>
<dbReference type="EMBL" id="GBRH01159319">
    <property type="protein sequence ID" value="JAE38577.1"/>
    <property type="molecule type" value="Transcribed_RNA"/>
</dbReference>
<feature type="region of interest" description="Disordered" evidence="1">
    <location>
        <begin position="77"/>
        <end position="99"/>
    </location>
</feature>
<organism evidence="2">
    <name type="scientific">Arundo donax</name>
    <name type="common">Giant reed</name>
    <name type="synonym">Donax arundinaceus</name>
    <dbReference type="NCBI Taxonomy" id="35708"/>
    <lineage>
        <taxon>Eukaryota</taxon>
        <taxon>Viridiplantae</taxon>
        <taxon>Streptophyta</taxon>
        <taxon>Embryophyta</taxon>
        <taxon>Tracheophyta</taxon>
        <taxon>Spermatophyta</taxon>
        <taxon>Magnoliopsida</taxon>
        <taxon>Liliopsida</taxon>
        <taxon>Poales</taxon>
        <taxon>Poaceae</taxon>
        <taxon>PACMAD clade</taxon>
        <taxon>Arundinoideae</taxon>
        <taxon>Arundineae</taxon>
        <taxon>Arundo</taxon>
    </lineage>
</organism>
<protein>
    <submittedName>
        <fullName evidence="2">Uncharacterized protein</fullName>
    </submittedName>
</protein>
<dbReference type="AlphaFoldDB" id="A0A0A9HPD3"/>